<accession>A0AAN7CR59</accession>
<reference evidence="3" key="1">
    <citation type="journal article" date="2023" name="Mol. Phylogenet. Evol.">
        <title>Genome-scale phylogeny and comparative genomics of the fungal order Sordariales.</title>
        <authorList>
            <person name="Hensen N."/>
            <person name="Bonometti L."/>
            <person name="Westerberg I."/>
            <person name="Brannstrom I.O."/>
            <person name="Guillou S."/>
            <person name="Cros-Aarteil S."/>
            <person name="Calhoun S."/>
            <person name="Haridas S."/>
            <person name="Kuo A."/>
            <person name="Mondo S."/>
            <person name="Pangilinan J."/>
            <person name="Riley R."/>
            <person name="LaButti K."/>
            <person name="Andreopoulos B."/>
            <person name="Lipzen A."/>
            <person name="Chen C."/>
            <person name="Yan M."/>
            <person name="Daum C."/>
            <person name="Ng V."/>
            <person name="Clum A."/>
            <person name="Steindorff A."/>
            <person name="Ohm R.A."/>
            <person name="Martin F."/>
            <person name="Silar P."/>
            <person name="Natvig D.O."/>
            <person name="Lalanne C."/>
            <person name="Gautier V."/>
            <person name="Ament-Velasquez S.L."/>
            <person name="Kruys A."/>
            <person name="Hutchinson M.I."/>
            <person name="Powell A.J."/>
            <person name="Barry K."/>
            <person name="Miller A.N."/>
            <person name="Grigoriev I.V."/>
            <person name="Debuchy R."/>
            <person name="Gladieux P."/>
            <person name="Hiltunen Thoren M."/>
            <person name="Johannesson H."/>
        </authorList>
    </citation>
    <scope>NUCLEOTIDE SEQUENCE</scope>
    <source>
        <strain evidence="3">CBS 359.72</strain>
    </source>
</reference>
<feature type="compositionally biased region" description="Polar residues" evidence="2">
    <location>
        <begin position="97"/>
        <end position="109"/>
    </location>
</feature>
<feature type="compositionally biased region" description="Basic residues" evidence="2">
    <location>
        <begin position="49"/>
        <end position="60"/>
    </location>
</feature>
<dbReference type="AlphaFoldDB" id="A0AAN7CR59"/>
<feature type="coiled-coil region" evidence="1">
    <location>
        <begin position="613"/>
        <end position="689"/>
    </location>
</feature>
<sequence>MATLAVDGEEDGIEPCIVVANRKLKPPRFSNLPTSTASMEHGAQSQAPTKRRRGRPRKAKNNTADTAIVLSDSEPGGSSPKKLDKKRPSDHPEILSPAQSSKRPATSPSMSINALLSTRAEIDQINQQLASERELRAGAEKKQAELQALLNQKNASWVADLAAQMTPLQLELQKLAKERNDIADKYDEVLLHNANLQGILGKSQESDANANKLGPAASEKTSCQVTNKDLVEIKECLVRAERQLLDKDAKIIELRHNINVKEKTVSTLDKKLTESNKKWTDAENKCKKAADELTALGTIRREVEEKLNIVQQTLAMTESSRRECEAKTEQQLAIMAKKQKETEVQLKAKEEHLEETEEMLRQSKEIINGLKRENTAMVEQIQAQLEEMRTLQQKVTALEQEKQQLTQAVADKGSFLHRERVNWAAKNGAMSHRLPGQESLVSTLEREWQEWGTSSACAGGNASHITKQSIEQTDPLGAMQAKQRPWTAGLDRGSQQVTDLKREADYYRQTAANSREELKYLAQQYAQAHHDAARVEAGLRDTIGQLSNNLAAEDGELRRLRQDIAKEALEQNALDEQVRIMNARLVKVQKELREKHDLVAAQQLEAGQLHDTINTLRTSVSKLQVELRSQKQELQQSRAELTIKENDIATKQVHIEKLDDTISTLKIEKSSLENDLMNQKQKLQQLDNQLTLHTSTGNGKLKATGANDNEETITSLRQQLFKVNQEKDKLRQQITADVSEINRLKSQLADATDTVNRLTHADVMRETTTSALEASIHALTTNQKKANNLISTLEAEITHLQSQLTSSTSQTTGLQERIAHLAEANAELNKDHEQRAIEVECLKIKLTELMAESEMLEECLAKRDGCLQRMHEFLRTMPQWMETAFKK</sequence>
<evidence type="ECO:0000256" key="2">
    <source>
        <dbReference type="SAM" id="MobiDB-lite"/>
    </source>
</evidence>
<evidence type="ECO:0000256" key="1">
    <source>
        <dbReference type="SAM" id="Coils"/>
    </source>
</evidence>
<feature type="region of interest" description="Disordered" evidence="2">
    <location>
        <begin position="1"/>
        <end position="109"/>
    </location>
</feature>
<reference evidence="3" key="2">
    <citation type="submission" date="2023-05" db="EMBL/GenBank/DDBJ databases">
        <authorList>
            <consortium name="Lawrence Berkeley National Laboratory"/>
            <person name="Steindorff A."/>
            <person name="Hensen N."/>
            <person name="Bonometti L."/>
            <person name="Westerberg I."/>
            <person name="Brannstrom I.O."/>
            <person name="Guillou S."/>
            <person name="Cros-Aarteil S."/>
            <person name="Calhoun S."/>
            <person name="Haridas S."/>
            <person name="Kuo A."/>
            <person name="Mondo S."/>
            <person name="Pangilinan J."/>
            <person name="Riley R."/>
            <person name="Labutti K."/>
            <person name="Andreopoulos B."/>
            <person name="Lipzen A."/>
            <person name="Chen C."/>
            <person name="Yanf M."/>
            <person name="Daum C."/>
            <person name="Ng V."/>
            <person name="Clum A."/>
            <person name="Ohm R."/>
            <person name="Martin F."/>
            <person name="Silar P."/>
            <person name="Natvig D."/>
            <person name="Lalanne C."/>
            <person name="Gautier V."/>
            <person name="Ament-Velasquez S.L."/>
            <person name="Kruys A."/>
            <person name="Hutchinson M.I."/>
            <person name="Powell A.J."/>
            <person name="Barry K."/>
            <person name="Miller A.N."/>
            <person name="Grigoriev I.V."/>
            <person name="Debuchy R."/>
            <person name="Gladieux P."/>
            <person name="Thoren M.H."/>
            <person name="Johannesson H."/>
        </authorList>
    </citation>
    <scope>NUCLEOTIDE SEQUENCE</scope>
    <source>
        <strain evidence="3">CBS 359.72</strain>
    </source>
</reference>
<feature type="coiled-coil region" evidence="1">
    <location>
        <begin position="336"/>
        <end position="408"/>
    </location>
</feature>
<keyword evidence="1" id="KW-0175">Coiled coil</keyword>
<protein>
    <submittedName>
        <fullName evidence="3">Uncharacterized protein</fullName>
    </submittedName>
</protein>
<name>A0AAN7CR59_9PEZI</name>
<dbReference type="EMBL" id="MU857666">
    <property type="protein sequence ID" value="KAK4246795.1"/>
    <property type="molecule type" value="Genomic_DNA"/>
</dbReference>
<feature type="coiled-coil region" evidence="1">
    <location>
        <begin position="115"/>
        <end position="152"/>
    </location>
</feature>
<proteinExistence type="predicted"/>
<feature type="coiled-coil region" evidence="1">
    <location>
        <begin position="543"/>
        <end position="577"/>
    </location>
</feature>
<keyword evidence="4" id="KW-1185">Reference proteome</keyword>
<feature type="compositionally biased region" description="Polar residues" evidence="2">
    <location>
        <begin position="31"/>
        <end position="48"/>
    </location>
</feature>
<evidence type="ECO:0000313" key="4">
    <source>
        <dbReference type="Proteomes" id="UP001303647"/>
    </source>
</evidence>
<organism evidence="3 4">
    <name type="scientific">Corynascus novoguineensis</name>
    <dbReference type="NCBI Taxonomy" id="1126955"/>
    <lineage>
        <taxon>Eukaryota</taxon>
        <taxon>Fungi</taxon>
        <taxon>Dikarya</taxon>
        <taxon>Ascomycota</taxon>
        <taxon>Pezizomycotina</taxon>
        <taxon>Sordariomycetes</taxon>
        <taxon>Sordariomycetidae</taxon>
        <taxon>Sordariales</taxon>
        <taxon>Chaetomiaceae</taxon>
        <taxon>Corynascus</taxon>
    </lineage>
</organism>
<gene>
    <name evidence="3" type="ORF">C7999DRAFT_15092</name>
</gene>
<dbReference type="Gene3D" id="1.10.287.1490">
    <property type="match status" value="1"/>
</dbReference>
<comment type="caution">
    <text evidence="3">The sequence shown here is derived from an EMBL/GenBank/DDBJ whole genome shotgun (WGS) entry which is preliminary data.</text>
</comment>
<dbReference type="Proteomes" id="UP001303647">
    <property type="component" value="Unassembled WGS sequence"/>
</dbReference>
<evidence type="ECO:0000313" key="3">
    <source>
        <dbReference type="EMBL" id="KAK4246795.1"/>
    </source>
</evidence>
<feature type="coiled-coil region" evidence="1">
    <location>
        <begin position="713"/>
        <end position="803"/>
    </location>
</feature>